<feature type="compositionally biased region" description="Acidic residues" evidence="1">
    <location>
        <begin position="382"/>
        <end position="391"/>
    </location>
</feature>
<dbReference type="AlphaFoldDB" id="A0AAD1U9F3"/>
<organism evidence="2 3">
    <name type="scientific">Euplotes crassus</name>
    <dbReference type="NCBI Taxonomy" id="5936"/>
    <lineage>
        <taxon>Eukaryota</taxon>
        <taxon>Sar</taxon>
        <taxon>Alveolata</taxon>
        <taxon>Ciliophora</taxon>
        <taxon>Intramacronucleata</taxon>
        <taxon>Spirotrichea</taxon>
        <taxon>Hypotrichia</taxon>
        <taxon>Euplotida</taxon>
        <taxon>Euplotidae</taxon>
        <taxon>Moneuplotes</taxon>
    </lineage>
</organism>
<accession>A0AAD1U9F3</accession>
<proteinExistence type="predicted"/>
<comment type="caution">
    <text evidence="2">The sequence shown here is derived from an EMBL/GenBank/DDBJ whole genome shotgun (WGS) entry which is preliminary data.</text>
</comment>
<gene>
    <name evidence="2" type="ORF">ECRASSUSDP1_LOCUS6205</name>
</gene>
<evidence type="ECO:0000256" key="1">
    <source>
        <dbReference type="SAM" id="MobiDB-lite"/>
    </source>
</evidence>
<dbReference type="EMBL" id="CAMPGE010006009">
    <property type="protein sequence ID" value="CAI2364855.1"/>
    <property type="molecule type" value="Genomic_DNA"/>
</dbReference>
<keyword evidence="3" id="KW-1185">Reference proteome</keyword>
<evidence type="ECO:0000313" key="3">
    <source>
        <dbReference type="Proteomes" id="UP001295684"/>
    </source>
</evidence>
<reference evidence="2" key="1">
    <citation type="submission" date="2023-07" db="EMBL/GenBank/DDBJ databases">
        <authorList>
            <consortium name="AG Swart"/>
            <person name="Singh M."/>
            <person name="Singh A."/>
            <person name="Seah K."/>
            <person name="Emmerich C."/>
        </authorList>
    </citation>
    <scope>NUCLEOTIDE SEQUENCE</scope>
    <source>
        <strain evidence="2">DP1</strain>
    </source>
</reference>
<feature type="compositionally biased region" description="Acidic residues" evidence="1">
    <location>
        <begin position="419"/>
        <end position="438"/>
    </location>
</feature>
<feature type="compositionally biased region" description="Basic and acidic residues" evidence="1">
    <location>
        <begin position="353"/>
        <end position="362"/>
    </location>
</feature>
<sequence length="471" mass="54820">MGCIASRQTKNERVHKKNIEREIQRSQDDMTIQELRVCLKDCSQLGIVVEDKDYNDEFYLDFRSKLTKILILALRRQRENTSHGRIPNMRIVRIIKMLEPKDSRVKYFLINHMPRNVDKFYFDQEPKFKDKEIGYYQFELFKCLPRISKVFKLCGFKLKKNEFELVIKRSCSIRKVWFSECILATDNISFDQIVSFKGKTEEEKEADRQLKVKFKRPIDRNKNFLDVARDQEEIDYRIEKLIFEKCRNHEELDWEESRNEVKNILKALDKCKLCDSLKLLQIKDCGISQKRVDFLITDTDLEIREVKVSDGDEEVQIERIGTQKNPNFAKETSVGNTVSNTGPILGTVLEKRENKELSDELKGLSQSSQEGEGESEASYVSENEEDDEDEKEKDLHKSDAQNNTTESEKDDDSKINEDNASEDEASEEVDSEEVDSEDENKSKSESSVELQNASSKSKDEEESEDGSSHSA</sequence>
<evidence type="ECO:0000313" key="2">
    <source>
        <dbReference type="EMBL" id="CAI2364855.1"/>
    </source>
</evidence>
<feature type="region of interest" description="Disordered" evidence="1">
    <location>
        <begin position="353"/>
        <end position="471"/>
    </location>
</feature>
<dbReference type="Proteomes" id="UP001295684">
    <property type="component" value="Unassembled WGS sequence"/>
</dbReference>
<name>A0AAD1U9F3_EUPCR</name>
<protein>
    <submittedName>
        <fullName evidence="2">Uncharacterized protein</fullName>
    </submittedName>
</protein>